<sequence length="259" mass="29839">MRRYTKDMAGLPKDEANLALLRADIHRLLDGHQFAIVPKPSSPSASSSSLVQSSERSSFAFAAHVLQTDNEAREFGDLYHNVAISQSGHDRLSPEYLFARFAWAIFSHLQTFLNSSTRRYIAVAVRDENDVDSFNIELKQMNGEELTKYLSNRGVTRSGSKTRKRSSYQMTWDGEDLEVDDAYQERWERRSRSFDRSSVSSDASSDDLDPRMRQIRDNTRWYEEVGQFSQAHEQRQEQIDRNTQWAVLSSGAGRRREAK</sequence>
<gene>
    <name evidence="2" type="ORF">VP1G_04377</name>
</gene>
<keyword evidence="3" id="KW-1185">Reference proteome</keyword>
<dbReference type="EMBL" id="KN714695">
    <property type="protein sequence ID" value="KUI57031.1"/>
    <property type="molecule type" value="Genomic_DNA"/>
</dbReference>
<proteinExistence type="predicted"/>
<feature type="compositionally biased region" description="Basic and acidic residues" evidence="1">
    <location>
        <begin position="208"/>
        <end position="223"/>
    </location>
</feature>
<evidence type="ECO:0000313" key="2">
    <source>
        <dbReference type="EMBL" id="KUI57031.1"/>
    </source>
</evidence>
<accession>A0A194UZJ5</accession>
<evidence type="ECO:0000256" key="1">
    <source>
        <dbReference type="SAM" id="MobiDB-lite"/>
    </source>
</evidence>
<feature type="region of interest" description="Disordered" evidence="1">
    <location>
        <begin position="194"/>
        <end position="259"/>
    </location>
</feature>
<dbReference type="OrthoDB" id="2142759at2759"/>
<reference evidence="3" key="1">
    <citation type="submission" date="2014-12" db="EMBL/GenBank/DDBJ databases">
        <title>Genome Sequence of Valsa Canker Pathogens Uncovers a Specific Adaption of Colonization on Woody Bark.</title>
        <authorList>
            <person name="Yin Z."/>
            <person name="Liu H."/>
            <person name="Gao X."/>
            <person name="Li Z."/>
            <person name="Song N."/>
            <person name="Ke X."/>
            <person name="Dai Q."/>
            <person name="Wu Y."/>
            <person name="Sun Y."/>
            <person name="Xu J.-R."/>
            <person name="Kang Z.K."/>
            <person name="Wang L."/>
            <person name="Huang L."/>
        </authorList>
    </citation>
    <scope>NUCLEOTIDE SEQUENCE [LARGE SCALE GENOMIC DNA]</scope>
    <source>
        <strain evidence="3">SXYL134</strain>
    </source>
</reference>
<dbReference type="Proteomes" id="UP000078576">
    <property type="component" value="Unassembled WGS sequence"/>
</dbReference>
<protein>
    <recommendedName>
        <fullName evidence="4">HNH nuclease domain-containing protein</fullName>
    </recommendedName>
</protein>
<dbReference type="AlphaFoldDB" id="A0A194UZJ5"/>
<name>A0A194UZJ5_CYTMA</name>
<evidence type="ECO:0000313" key="3">
    <source>
        <dbReference type="Proteomes" id="UP000078576"/>
    </source>
</evidence>
<evidence type="ECO:0008006" key="4">
    <source>
        <dbReference type="Google" id="ProtNLM"/>
    </source>
</evidence>
<organism evidence="2 3">
    <name type="scientific">Cytospora mali</name>
    <name type="common">Apple Valsa canker fungus</name>
    <name type="synonym">Valsa mali</name>
    <dbReference type="NCBI Taxonomy" id="578113"/>
    <lineage>
        <taxon>Eukaryota</taxon>
        <taxon>Fungi</taxon>
        <taxon>Dikarya</taxon>
        <taxon>Ascomycota</taxon>
        <taxon>Pezizomycotina</taxon>
        <taxon>Sordariomycetes</taxon>
        <taxon>Sordariomycetidae</taxon>
        <taxon>Diaporthales</taxon>
        <taxon>Cytosporaceae</taxon>
        <taxon>Cytospora</taxon>
    </lineage>
</organism>